<evidence type="ECO:0000313" key="18">
    <source>
        <dbReference type="Proteomes" id="UP000035681"/>
    </source>
</evidence>
<evidence type="ECO:0000256" key="14">
    <source>
        <dbReference type="SAM" id="Phobius"/>
    </source>
</evidence>
<dbReference type="Pfam" id="PF25374">
    <property type="entry name" value="Cadherin_FAT4_N"/>
    <property type="match status" value="1"/>
</dbReference>
<dbReference type="PROSITE" id="PS50025">
    <property type="entry name" value="LAM_G_DOMAIN"/>
    <property type="match status" value="2"/>
</dbReference>
<evidence type="ECO:0000259" key="17">
    <source>
        <dbReference type="PROSITE" id="PS50268"/>
    </source>
</evidence>
<dbReference type="PANTHER" id="PTHR24028:SF328">
    <property type="entry name" value="CADHERIN-3"/>
    <property type="match status" value="1"/>
</dbReference>
<protein>
    <submittedName>
        <fullName evidence="19 20">Cadherin</fullName>
    </submittedName>
</protein>
<keyword evidence="18" id="KW-1185">Reference proteome</keyword>
<feature type="transmembrane region" description="Helical" evidence="14">
    <location>
        <begin position="4190"/>
        <end position="4211"/>
    </location>
</feature>
<dbReference type="SMART" id="SM00179">
    <property type="entry name" value="EGF_CA"/>
    <property type="match status" value="3"/>
</dbReference>
<dbReference type="SUPFAM" id="SSF49899">
    <property type="entry name" value="Concanavalin A-like lectins/glucanases"/>
    <property type="match status" value="2"/>
</dbReference>
<evidence type="ECO:0000256" key="8">
    <source>
        <dbReference type="ARBA" id="ARBA00022989"/>
    </source>
</evidence>
<dbReference type="InterPro" id="IPR001881">
    <property type="entry name" value="EGF-like_Ca-bd_dom"/>
</dbReference>
<dbReference type="GO" id="GO:0005509">
    <property type="term" value="F:calcium ion binding"/>
    <property type="evidence" value="ECO:0007669"/>
    <property type="project" value="UniProtKB-UniRule"/>
</dbReference>
<feature type="transmembrane region" description="Helical" evidence="14">
    <location>
        <begin position="7"/>
        <end position="28"/>
    </location>
</feature>
<evidence type="ECO:0000256" key="13">
    <source>
        <dbReference type="PROSITE-ProRule" id="PRU00076"/>
    </source>
</evidence>
<dbReference type="SMART" id="SM00112">
    <property type="entry name" value="CA"/>
    <property type="match status" value="17"/>
</dbReference>
<dbReference type="InterPro" id="IPR000742">
    <property type="entry name" value="EGF"/>
</dbReference>
<dbReference type="PROSITE" id="PS00232">
    <property type="entry name" value="CADHERIN_1"/>
    <property type="match status" value="6"/>
</dbReference>
<organism evidence="19">
    <name type="scientific">Strongyloides stercoralis</name>
    <name type="common">Threadworm</name>
    <dbReference type="NCBI Taxonomy" id="6248"/>
    <lineage>
        <taxon>Eukaryota</taxon>
        <taxon>Metazoa</taxon>
        <taxon>Ecdysozoa</taxon>
        <taxon>Nematoda</taxon>
        <taxon>Chromadorea</taxon>
        <taxon>Rhabditida</taxon>
        <taxon>Tylenchina</taxon>
        <taxon>Panagrolaimomorpha</taxon>
        <taxon>Strongyloidoidea</taxon>
        <taxon>Strongyloididae</taxon>
        <taxon>Strongyloides</taxon>
    </lineage>
</organism>
<dbReference type="WBParaSite" id="TCONS_00010937.p1">
    <property type="protein sequence ID" value="TCONS_00010937.p1"/>
    <property type="gene ID" value="XLOC_004786"/>
</dbReference>
<feature type="domain" description="Cadherin" evidence="17">
    <location>
        <begin position="243"/>
        <end position="342"/>
    </location>
</feature>
<feature type="domain" description="Cadherin" evidence="17">
    <location>
        <begin position="1372"/>
        <end position="1464"/>
    </location>
</feature>
<dbReference type="Proteomes" id="UP000035681">
    <property type="component" value="Unplaced"/>
</dbReference>
<evidence type="ECO:0000259" key="15">
    <source>
        <dbReference type="PROSITE" id="PS50025"/>
    </source>
</evidence>
<evidence type="ECO:0000256" key="12">
    <source>
        <dbReference type="PROSITE-ProRule" id="PRU00043"/>
    </source>
</evidence>
<dbReference type="GO" id="GO:0009653">
    <property type="term" value="P:anatomical structure morphogenesis"/>
    <property type="evidence" value="ECO:0007669"/>
    <property type="project" value="UniProtKB-ARBA"/>
</dbReference>
<dbReference type="WBParaSite" id="SSTP_0000044600.1">
    <property type="protein sequence ID" value="SSTP_0000044600.1"/>
    <property type="gene ID" value="SSTP_0000044600"/>
</dbReference>
<feature type="domain" description="Cadherin" evidence="17">
    <location>
        <begin position="2404"/>
        <end position="2509"/>
    </location>
</feature>
<evidence type="ECO:0000256" key="7">
    <source>
        <dbReference type="ARBA" id="ARBA00022889"/>
    </source>
</evidence>
<keyword evidence="4" id="KW-0732">Signal</keyword>
<feature type="disulfide bond" evidence="13">
    <location>
        <begin position="3656"/>
        <end position="3666"/>
    </location>
</feature>
<feature type="domain" description="Cadherin" evidence="17">
    <location>
        <begin position="2608"/>
        <end position="2710"/>
    </location>
</feature>
<dbReference type="SMART" id="SM00181">
    <property type="entry name" value="EGF"/>
    <property type="match status" value="4"/>
</dbReference>
<evidence type="ECO:0000313" key="20">
    <source>
        <dbReference type="WBParaSite" id="TCONS_00010937.p1"/>
    </source>
</evidence>
<evidence type="ECO:0000313" key="19">
    <source>
        <dbReference type="WBParaSite" id="SSTP_0000044600.1"/>
    </source>
</evidence>
<dbReference type="FunFam" id="2.60.40.60:FF:000002">
    <property type="entry name" value="Protocadherin alpha 2"/>
    <property type="match status" value="1"/>
</dbReference>
<feature type="disulfide bond" evidence="13">
    <location>
        <begin position="3634"/>
        <end position="3643"/>
    </location>
</feature>
<dbReference type="PROSITE" id="PS01186">
    <property type="entry name" value="EGF_2"/>
    <property type="match status" value="2"/>
</dbReference>
<feature type="domain" description="EGF-like" evidence="16">
    <location>
        <begin position="3652"/>
        <end position="3690"/>
    </location>
</feature>
<dbReference type="InterPro" id="IPR020894">
    <property type="entry name" value="Cadherin_CS"/>
</dbReference>
<feature type="domain" description="Cadherin" evidence="17">
    <location>
        <begin position="1066"/>
        <end position="1163"/>
    </location>
</feature>
<feature type="domain" description="Laminin G" evidence="15">
    <location>
        <begin position="3977"/>
        <end position="4160"/>
    </location>
</feature>
<dbReference type="InterPro" id="IPR002126">
    <property type="entry name" value="Cadherin-like_dom"/>
</dbReference>
<evidence type="ECO:0000256" key="1">
    <source>
        <dbReference type="ARBA" id="ARBA00004167"/>
    </source>
</evidence>
<keyword evidence="6 12" id="KW-0106">Calcium</keyword>
<dbReference type="CDD" id="cd00110">
    <property type="entry name" value="LamG"/>
    <property type="match status" value="2"/>
</dbReference>
<name>A0A913HBA4_STRER</name>
<feature type="domain" description="Cadherin" evidence="17">
    <location>
        <begin position="2812"/>
        <end position="2915"/>
    </location>
</feature>
<accession>A0A913HBA4</accession>
<dbReference type="GO" id="GO:0005886">
    <property type="term" value="C:plasma membrane"/>
    <property type="evidence" value="ECO:0007669"/>
    <property type="project" value="InterPro"/>
</dbReference>
<dbReference type="CDD" id="cd00054">
    <property type="entry name" value="EGF_CA"/>
    <property type="match status" value="2"/>
</dbReference>
<evidence type="ECO:0000259" key="16">
    <source>
        <dbReference type="PROSITE" id="PS50026"/>
    </source>
</evidence>
<feature type="disulfide bond" evidence="13">
    <location>
        <begin position="3680"/>
        <end position="3689"/>
    </location>
</feature>
<proteinExistence type="predicted"/>
<evidence type="ECO:0000256" key="6">
    <source>
        <dbReference type="ARBA" id="ARBA00022837"/>
    </source>
</evidence>
<feature type="domain" description="EGF-like" evidence="16">
    <location>
        <begin position="3570"/>
        <end position="3604"/>
    </location>
</feature>
<feature type="domain" description="Cadherin" evidence="17">
    <location>
        <begin position="348"/>
        <end position="462"/>
    </location>
</feature>
<evidence type="ECO:0000256" key="10">
    <source>
        <dbReference type="ARBA" id="ARBA00023157"/>
    </source>
</evidence>
<dbReference type="InterPro" id="IPR049883">
    <property type="entry name" value="NOTCH1_EGF-like"/>
</dbReference>
<dbReference type="PROSITE" id="PS50026">
    <property type="entry name" value="EGF_3"/>
    <property type="match status" value="4"/>
</dbReference>
<dbReference type="PRINTS" id="PR00205">
    <property type="entry name" value="CADHERIN"/>
</dbReference>
<dbReference type="PANTHER" id="PTHR24028">
    <property type="entry name" value="CADHERIN-87A"/>
    <property type="match status" value="1"/>
</dbReference>
<feature type="disulfide bond" evidence="13">
    <location>
        <begin position="3594"/>
        <end position="3603"/>
    </location>
</feature>
<keyword evidence="5" id="KW-0677">Repeat</keyword>
<dbReference type="SUPFAM" id="SSF49313">
    <property type="entry name" value="Cadherin-like"/>
    <property type="match status" value="18"/>
</dbReference>
<evidence type="ECO:0000256" key="5">
    <source>
        <dbReference type="ARBA" id="ARBA00022737"/>
    </source>
</evidence>
<dbReference type="PROSITE" id="PS00022">
    <property type="entry name" value="EGF_1"/>
    <property type="match status" value="2"/>
</dbReference>
<feature type="domain" description="Cadherin" evidence="17">
    <location>
        <begin position="2188"/>
        <end position="2292"/>
    </location>
</feature>
<feature type="domain" description="Cadherin" evidence="17">
    <location>
        <begin position="2521"/>
        <end position="2607"/>
    </location>
</feature>
<evidence type="ECO:0000256" key="3">
    <source>
        <dbReference type="ARBA" id="ARBA00022692"/>
    </source>
</evidence>
<feature type="disulfide bond" evidence="13">
    <location>
        <begin position="3661"/>
        <end position="3678"/>
    </location>
</feature>
<dbReference type="InterPro" id="IPR013320">
    <property type="entry name" value="ConA-like_dom_sf"/>
</dbReference>
<feature type="domain" description="Cadherin" evidence="17">
    <location>
        <begin position="2710"/>
        <end position="2811"/>
    </location>
</feature>
<keyword evidence="11" id="KW-0325">Glycoprotein</keyword>
<feature type="domain" description="Laminin G" evidence="15">
    <location>
        <begin position="3688"/>
        <end position="3887"/>
    </location>
</feature>
<dbReference type="Gene3D" id="2.10.25.10">
    <property type="entry name" value="Laminin"/>
    <property type="match status" value="3"/>
</dbReference>
<feature type="domain" description="Cadherin" evidence="17">
    <location>
        <begin position="126"/>
        <end position="242"/>
    </location>
</feature>
<keyword evidence="2 13" id="KW-0245">EGF-like domain</keyword>
<dbReference type="InterPro" id="IPR015919">
    <property type="entry name" value="Cadherin-like_sf"/>
</dbReference>
<keyword evidence="3 14" id="KW-0812">Transmembrane</keyword>
<comment type="subcellular location">
    <subcellularLocation>
        <location evidence="1">Membrane</location>
        <topology evidence="1">Single-pass membrane protein</topology>
    </subcellularLocation>
</comment>
<dbReference type="FunFam" id="2.60.40.60:FF:000024">
    <property type="entry name" value="FAT atypical cadherin 3"/>
    <property type="match status" value="1"/>
</dbReference>
<evidence type="ECO:0000256" key="9">
    <source>
        <dbReference type="ARBA" id="ARBA00023136"/>
    </source>
</evidence>
<dbReference type="PROSITE" id="PS50268">
    <property type="entry name" value="CADHERIN_2"/>
    <property type="match status" value="18"/>
</dbReference>
<dbReference type="Gene3D" id="2.60.120.200">
    <property type="match status" value="2"/>
</dbReference>
<dbReference type="PROSITE" id="PS00010">
    <property type="entry name" value="ASX_HYDROXYL"/>
    <property type="match status" value="2"/>
</dbReference>
<dbReference type="InterPro" id="IPR050174">
    <property type="entry name" value="Protocadherin/Cadherin-CA"/>
</dbReference>
<evidence type="ECO:0000256" key="2">
    <source>
        <dbReference type="ARBA" id="ARBA00022536"/>
    </source>
</evidence>
<keyword evidence="7" id="KW-0130">Cell adhesion</keyword>
<keyword evidence="8 14" id="KW-1133">Transmembrane helix</keyword>
<dbReference type="InterPro" id="IPR018097">
    <property type="entry name" value="EGF_Ca-bd_CS"/>
</dbReference>
<feature type="domain" description="Cadherin" evidence="17">
    <location>
        <begin position="1809"/>
        <end position="1889"/>
    </location>
</feature>
<keyword evidence="10 13" id="KW-1015">Disulfide bond</keyword>
<feature type="domain" description="EGF-like" evidence="16">
    <location>
        <begin position="3883"/>
        <end position="3920"/>
    </location>
</feature>
<dbReference type="Pfam" id="PF00028">
    <property type="entry name" value="Cadherin"/>
    <property type="match status" value="8"/>
</dbReference>
<dbReference type="Pfam" id="PF07645">
    <property type="entry name" value="EGF_CA"/>
    <property type="match status" value="1"/>
</dbReference>
<dbReference type="InterPro" id="IPR000152">
    <property type="entry name" value="EGF-type_Asp/Asn_hydroxyl_site"/>
</dbReference>
<feature type="domain" description="Cadherin" evidence="17">
    <location>
        <begin position="1996"/>
        <end position="2187"/>
    </location>
</feature>
<feature type="domain" description="Cadherin" evidence="17">
    <location>
        <begin position="2293"/>
        <end position="2403"/>
    </location>
</feature>
<dbReference type="Pfam" id="PF02210">
    <property type="entry name" value="Laminin_G_2"/>
    <property type="match status" value="2"/>
</dbReference>
<comment type="caution">
    <text evidence="13">Lacks conserved residue(s) required for the propagation of feature annotation.</text>
</comment>
<dbReference type="Gene3D" id="2.60.40.60">
    <property type="entry name" value="Cadherins"/>
    <property type="match status" value="19"/>
</dbReference>
<dbReference type="SUPFAM" id="SSF57196">
    <property type="entry name" value="EGF/Laminin"/>
    <property type="match status" value="2"/>
</dbReference>
<dbReference type="PROSITE" id="PS01187">
    <property type="entry name" value="EGF_CA"/>
    <property type="match status" value="1"/>
</dbReference>
<evidence type="ECO:0000256" key="11">
    <source>
        <dbReference type="ARBA" id="ARBA00023180"/>
    </source>
</evidence>
<dbReference type="InterPro" id="IPR001791">
    <property type="entry name" value="Laminin_G"/>
</dbReference>
<dbReference type="FunFam" id="2.60.40.60:FF:000033">
    <property type="entry name" value="FAT atypical cadherin 1"/>
    <property type="match status" value="1"/>
</dbReference>
<dbReference type="GO" id="GO:0007156">
    <property type="term" value="P:homophilic cell adhesion via plasma membrane adhesion molecules"/>
    <property type="evidence" value="ECO:0007669"/>
    <property type="project" value="InterPro"/>
</dbReference>
<feature type="domain" description="EGF-like" evidence="16">
    <location>
        <begin position="3606"/>
        <end position="3644"/>
    </location>
</feature>
<feature type="domain" description="Cadherin" evidence="17">
    <location>
        <begin position="28"/>
        <end position="125"/>
    </location>
</feature>
<dbReference type="SMART" id="SM00282">
    <property type="entry name" value="LamG"/>
    <property type="match status" value="2"/>
</dbReference>
<reference evidence="19" key="1">
    <citation type="submission" date="2022-10" db="UniProtKB">
        <authorList>
            <consortium name="WormBaseParasite"/>
        </authorList>
    </citation>
    <scope>IDENTIFICATION</scope>
</reference>
<sequence>MAFYIMIYLKYYIFLILFFTLPSIYSFIETEYNFSINEEVPIDTLVGKIDIKPNYVYRLNPSTTNLFNFNDKNGEITVKNKIDRESLKFNLKKDNWIRLIIVTQPSSLITINIQIKDLDDNKPSFNEKDKTIYILENTPIDTKIILPQAVDLDDGDNGKITKYWIENIDNNNEKIPFDILKSEESDDDDMLYLVVKGLLDREKQSMYKFNIVANGSYKNEIIETQLSLSIHITDVNDNAPIFENTNYTIILTSENKKNDIIGKVLATDEDEGENGKIIYKLNSNSFSINEKNGEIKLLKDKVNCSSNCILIIEASDNGTEPLRSRAFVTVKSFEENLFTPEISFRLYPAGIEFANVLENATIGNTVAVLTIKDSDKGDNGETDLEIINGNEKNYFYLEKGKNFGILRVNDEWINYSKKKKKFNKNEYFKLTFEASDKGTPKKSSKKSLKIFVRPSEDIPPTLSQSIIKTKIDEWMEVGTFVTRIFVETKNDKLEFSMIGNEKNDSEYFYLNKESGYIFLKKKLNVTKRSQFTIDVSVKKEAPYITSSVCRIDITVIPSNNPPIFDKDIWEFKIPQKVHSTKDFLIGRVKAIDNDKENNGKITYKIVDPLKIYSKIFRIKEKTGDIYFIENNDYKRNKEKYIFQVMAIDKGINPKTSFTNVIVLLDKKSHLQPYFPIINNYQVIRLHEFPDTVLLHVTASIDNNKDGRKLTYYLIDNEYNDFIKLDYLTGEIKLRKKVSEQFKIGDVFVIEIGVKDLNDNKANENAKVTFEIVNDNQNLDIFSLNNKFHYEIDDDKKNITIGKINIIEGIHVNEYNGFELLNCNNILNINKETGELKIEKNIIINRENHICIVKLGKASKKLFLTFKKKNDIYDKVIDNLNDITINVDHKIIGQEIFSIPFIDLNCNYIYSIDTVLLEINEKTGVIRLSNKITDVINQIQATITISDPKRSLKVLKTFKINIIFTNKRKKEKSIRTIQFEIEENVPIGYIIGNIKKESIIDNNSWYFYNNSFTRQQKISILSNGSIVVSGYIDREEISYVKETFTNGIEVVNVFVDIEDINDNVPTCESNQKFFISQNLETFSTVGLIKCNDSDFGKNSILSYKLLSHHEIFYLDNKRGILNNLKKINTDQNNIIIEVTDSGGLKTKTNISVIVLNENTKKIVFEKNYYYWDLNIVDNIKVKANGNVTYKLYNYEDYFEISKSGRIRVRNNALLVPSITYNLTVIGTTKLLDKINGIGFTFVLIDPPKPIKLKPIFTKFDSYIKLDDTTIPGSIITTVGASIFDPKTPTIALDNILYTLGIEGNYNGTFEIDLYSGEIILSKYLTTNEREYLLKVKAVAGNGMISEKEMTIIIEKGYKKENNEFELKNDIFYVTENNVRNLVVGKIKFINDELNDFNDIKVEILFDTTLNNYFEIQNDNLIIKNSIDREEYEEVYLLLQITQKNNSYRKWITIKIIDTNDNYPECSGINAVVIKKLPLTVQLPCIDLDYSINGSLGYSLHNSKEMKKFNDILTIDPNGNLLIKKEFTKIDIKDKPSYITLNIFDRAYDERNGIILNDSLRKSIQRHVVLIKWNEIEDFTFESKSYNFFINENTDVGDVIGRVIPTKDSFIFIIDQIIDGTFIGNKNFFDVDDKGNLKITRKLNSEMKIIKLILLAIGRNGETTETEVIINVNTNKYIFNFQKNTLPSIVNLSIEDNEVVEKQVIEKISKILPFKNLNNLMSFTFDSKYNEIENIFEINKNTGIISWKILNNITLTNIYYGVVKISLCNTNDIEYFIPISINIEKKDSKKPKILSCIEDQRYFIREDAPLDSIIGSVITQQNNGLIYELINSPSNIMIESSTGIIRVSGPFDHEKEAFYKFSIKVTNTLNFSSTCDSYLYIEDINDNKPQILNRELEIYIDENAKIGDKIFTFDIYDEDADSYFNYKLSPESNPYGIFSINDIDGTIQLEKELDYEKEKKHELEVTVMDNIFPNIVNYIKTTVTVIVNDINDNSPIFETDTSTFFISKDKKKDDLIGIINAIDPDKDYGGIVHYRIIPETLPQYEVYIDNVFGYLYLNTNNITTDEVNFIVEAYDNGEPMLKTTHEVKLIKEKEFTIDDNEKEIFKISIKENLPIGSFLIRFEKDTNIIGYSSSPMCRYISSSRIVLLNNYVDYEVLKNFTCTIKSINDIMLGQILVLVEDVNDNIPIFYEKIKEIYISEGIKNLPISIGEMTAYDNDENLNSLIQYSLIDGPSNYFSINTTSGVIFLNEPLDREKGSKYILTIEAFDSGSNVNHNYGTLIINVVDINDNPPNFDKPLYYIKVEENTKSIDNLIKVTAKDVDEGDNGYIIYRLENNENDFTINFPFSINSKTGQISLLRSLDYEDKNLWNFSVVAEDNGKFNYFITSVPVIVEVKNTEDRIGPTIRNTLFDVYIKENTKRDSIVFVIDAVEKVAPNLYKSDTLKYTITELDSKYFYVDENGVIYLKDTLEEGKNNYDVGVIVTDGAGNNATTKLSIYIATQSKFPKLLPLLKSRVALKEDIKDIDILKIEATNNGNEDNIIKYFIASGDSNGDFYIDPLTGVLSVKNLNRENFPGYNLIIGVSLSNYIAYTSYQRIQVHVIDVNEPPKFILPIYEIKIEENEIVPKKLLTVQGIDNDSNDFNQIEYKIIDGNEEEKFIINSKNGEITLNQILDAEEKNKYILTVEGKDNGNLSSTTKVLIIVKDQNDNSPKFTKLFSPEIYENNIIGEIILTITSIDLDIDIENRNNLYFLENNYNDTFNLDSETGELKVMKKLDREEISEYKLRVTAKDDFWQISTTFFVTVKDKNDNKPQFEKDFINIKLSGNEKYGDILGVVKATDKDEGKNAKIVYKLEDPTTEIFYIEPLTGQIIFLSHSNILEIQKTIRIIALDMGDTPNSAFIDIIIQNEVNKNEILPIENHLITQNTDQVTISVWENIDFNSKLFEFDKKYIIISITCPKNKKNIFNDLCEKENLFEIKNQTLYLFGKLDYETESLYTIKLQSGDKIKILNIKVLDVNEYFPVIVNNEIPNSINQISKYSKSNTILSFIEAMDLDLGKGSDFNFYMNSSTQQSINEMIIDRKIGLITLKHKNNLSMINEHDLFLDVIVKNGKLDRKTPKHDIVRLIFANTTPPPIFDKAFYTIDLPINEIGMKTKLIEFNFVNNNNGNYIYSIYSENKNEEGLICIDNKEGFITICNNITTNSLNKFKPKKYKYILTILENSEKKNNTTILRSKAVLIVKLIKKIDGIPKLLTYTVEGTKENSNIVSLNIKKNEKVEIDDSNLKELFTINTIQKVLMNKKVIKRRSPNVDYINIPLKFINNIGKVRKETIILGIEKIKKVENKKISFKNIIIQGVPNFIDVNINGDKNCFIKYNKKNIENCKIPFGKFLKLNNLTVHHGNTIYKIIESSYNDYPNDGVWLEIDTSLQSGVGEILYQMQNKFNDMTIRFVGIKKSNDMKVLKKQIFISIMNTFNKVINSQEGKKIVEKFINNYYLEDKVRIINNEICHEICNKVVCGVKIIPSKDFIEYSYNSYTWYGPVIDIKYNCVDDKVPDNSITKKCSKRPFYISQIFGQNYYSSQFSDCQNGGFCDPKLEVCSCSKGFKGVFCEEDINECLSDKNICGDEGVCINLPGSYKCICENGIERFNCNNNKTIYNKTNTCNGSICKNGLCIPKEDSPDSWYCSCNKGYYGKNCETKIYSFEYSSFIEVDIKNEEIEELIFDFNTKQENGILFYSYNLENQYDYITVDLINGNLRLSLNRSITNELINEFFHTPINDGIWKRLQLIFTHNSLIINLKACNDKGTECLDCNNDICRKEIETIYGKFTLPSKKFLLGGIGNDDKILNRGSQINSPEFVGCMKDIYLNGLPIYDYNVIVDNLIDHCSLIQKQNNCQENICGKFGKCFNEINGYSCKCNDIFNSDSSCKDIIQPVSLGDGQVAFELTVNGKKLLQFVSNNRSGIENLPNFPKKNIQRRRISGNTFSEIFTYTSDNILSSIHYSKISLQNQKLEIDFKTNHTDGVLLSIYSINSSKIFMLKLENGTLNYCVYDGLTNIFTIKISDDISNLHWHRIGIITSINNPNTITFKLNGEVFIKNLDNIFIPIFVHKDLSAILVGAAKSTSFIPFKGCVRRLIINDYGYSMISNLKKAKVNSLFSLKHLGQVEIGCSVPPINENECDDCEDNFYERNKKLNDLGDVLGIAFLFLLILIILSLTYFFVNKHQWKKNEKKKFRRKRQNEINENNIFPNLDNIPRTFVSYQNSAISAFSSYENINTNPFTILNNGNINPGFSSNTQISNTIDLSGSGGNPSTHNLSHIYDAPVINATSIIQNNIFTKDYYQNPTLEMDETGNNIGTEKRCRKLVTFSPTNGISYISDNNYHYPSTYYINNSDDDGKESPYL</sequence>
<feature type="domain" description="Cadherin" evidence="17">
    <location>
        <begin position="463"/>
        <end position="564"/>
    </location>
</feature>
<dbReference type="CDD" id="cd11304">
    <property type="entry name" value="Cadherin_repeat"/>
    <property type="match status" value="19"/>
</dbReference>
<feature type="domain" description="Cadherin" evidence="17">
    <location>
        <begin position="565"/>
        <end position="674"/>
    </location>
</feature>
<keyword evidence="9 14" id="KW-0472">Membrane</keyword>
<evidence type="ECO:0000256" key="4">
    <source>
        <dbReference type="ARBA" id="ARBA00022729"/>
    </source>
</evidence>
<feature type="domain" description="Cadherin" evidence="17">
    <location>
        <begin position="1890"/>
        <end position="1995"/>
    </location>
</feature>